<name>A0AAI9NZW6_9FIRM</name>
<dbReference type="InterPro" id="IPR013324">
    <property type="entry name" value="RNA_pol_sigma_r3/r4-like"/>
</dbReference>
<dbReference type="SUPFAM" id="SSF88659">
    <property type="entry name" value="Sigma3 and sigma4 domains of RNA polymerase sigma factors"/>
    <property type="match status" value="1"/>
</dbReference>
<dbReference type="InterPro" id="IPR053812">
    <property type="entry name" value="HTH_Sigma70_ECF-like"/>
</dbReference>
<dbReference type="AlphaFoldDB" id="A0AAI9NZW6"/>
<evidence type="ECO:0000259" key="1">
    <source>
        <dbReference type="Pfam" id="PF07638"/>
    </source>
</evidence>
<evidence type="ECO:0000313" key="2">
    <source>
        <dbReference type="EMBL" id="GFO95704.1"/>
    </source>
</evidence>
<dbReference type="Proteomes" id="UP000660047">
    <property type="component" value="Unassembled WGS sequence"/>
</dbReference>
<sequence length="142" mass="17235">MAYNKAKEEKKWRLWKEAEEKQLRSLGVNEDDIEKLRVHDWTIFNSDRRYYQRVQETGTYLDELVEDTTQPEVKTVEDFLDSIENQHLYQVLIKVDRLTLQIALMKIQGYSTREIAVYLDITEKAVYRRMDRLKEKLKKLFE</sequence>
<dbReference type="Pfam" id="PF07638">
    <property type="entry name" value="Sigma70_ECF"/>
    <property type="match status" value="1"/>
</dbReference>
<dbReference type="EMBL" id="BLYL01000027">
    <property type="protein sequence ID" value="GFO95704.1"/>
    <property type="molecule type" value="Genomic_DNA"/>
</dbReference>
<proteinExistence type="predicted"/>
<feature type="domain" description="RNA polymerase sigma-70 ECF-like HTH" evidence="1">
    <location>
        <begin position="65"/>
        <end position="138"/>
    </location>
</feature>
<dbReference type="Gene3D" id="1.10.10.10">
    <property type="entry name" value="Winged helix-like DNA-binding domain superfamily/Winged helix DNA-binding domain"/>
    <property type="match status" value="1"/>
</dbReference>
<dbReference type="InterPro" id="IPR036388">
    <property type="entry name" value="WH-like_DNA-bd_sf"/>
</dbReference>
<gene>
    <name evidence="2" type="ORF">COEU31_27500</name>
</gene>
<reference evidence="2" key="1">
    <citation type="submission" date="2020-06" db="EMBL/GenBank/DDBJ databases">
        <title>Characterization of fructooligosaccharide metabolism and fructooligosaccharide-degrading enzymes in human commensal butyrate producers.</title>
        <authorList>
            <person name="Tanno H."/>
            <person name="Fujii T."/>
            <person name="Hirano K."/>
            <person name="Maeno S."/>
            <person name="Tonozuka T."/>
            <person name="Sakamoto M."/>
            <person name="Ohkuma M."/>
            <person name="Tochio T."/>
            <person name="Endo A."/>
        </authorList>
    </citation>
    <scope>NUCLEOTIDE SEQUENCE</scope>
    <source>
        <strain evidence="2">JCM 31265</strain>
    </source>
</reference>
<comment type="caution">
    <text evidence="2">The sequence shown here is derived from an EMBL/GenBank/DDBJ whole genome shotgun (WGS) entry which is preliminary data.</text>
</comment>
<organism evidence="2 3">
    <name type="scientific">Coprococcus eutactus</name>
    <dbReference type="NCBI Taxonomy" id="33043"/>
    <lineage>
        <taxon>Bacteria</taxon>
        <taxon>Bacillati</taxon>
        <taxon>Bacillota</taxon>
        <taxon>Clostridia</taxon>
        <taxon>Lachnospirales</taxon>
        <taxon>Lachnospiraceae</taxon>
        <taxon>Coprococcus</taxon>
    </lineage>
</organism>
<dbReference type="RefSeq" id="WP_055224676.1">
    <property type="nucleotide sequence ID" value="NZ_BLYL01000027.1"/>
</dbReference>
<accession>A0AAI9NZW6</accession>
<evidence type="ECO:0000313" key="3">
    <source>
        <dbReference type="Proteomes" id="UP000660047"/>
    </source>
</evidence>
<protein>
    <recommendedName>
        <fullName evidence="1">RNA polymerase sigma-70 ECF-like HTH domain-containing protein</fullName>
    </recommendedName>
</protein>